<accession>A0A8J5SVY6</accession>
<name>A0A8J5SVY6_ZIZPA</name>
<proteinExistence type="predicted"/>
<evidence type="ECO:0000313" key="2">
    <source>
        <dbReference type="EMBL" id="KAG8082226.1"/>
    </source>
</evidence>
<keyword evidence="3" id="KW-1185">Reference proteome</keyword>
<reference evidence="2" key="1">
    <citation type="journal article" date="2021" name="bioRxiv">
        <title>Whole Genome Assembly and Annotation of Northern Wild Rice, Zizania palustris L., Supports a Whole Genome Duplication in the Zizania Genus.</title>
        <authorList>
            <person name="Haas M."/>
            <person name="Kono T."/>
            <person name="Macchietto M."/>
            <person name="Millas R."/>
            <person name="McGilp L."/>
            <person name="Shao M."/>
            <person name="Duquette J."/>
            <person name="Hirsch C.N."/>
            <person name="Kimball J."/>
        </authorList>
    </citation>
    <scope>NUCLEOTIDE SEQUENCE</scope>
    <source>
        <tissue evidence="2">Fresh leaf tissue</tissue>
    </source>
</reference>
<comment type="caution">
    <text evidence="2">The sequence shown here is derived from an EMBL/GenBank/DDBJ whole genome shotgun (WGS) entry which is preliminary data.</text>
</comment>
<dbReference type="InterPro" id="IPR026992">
    <property type="entry name" value="DIOX_N"/>
</dbReference>
<feature type="domain" description="Non-haem dioxygenase N-terminal" evidence="1">
    <location>
        <begin position="96"/>
        <end position="129"/>
    </location>
</feature>
<protein>
    <recommendedName>
        <fullName evidence="1">Non-haem dioxygenase N-terminal domain-containing protein</fullName>
    </recommendedName>
</protein>
<gene>
    <name evidence="2" type="ORF">GUJ93_ZPchr0014g47559</name>
</gene>
<organism evidence="2 3">
    <name type="scientific">Zizania palustris</name>
    <name type="common">Northern wild rice</name>
    <dbReference type="NCBI Taxonomy" id="103762"/>
    <lineage>
        <taxon>Eukaryota</taxon>
        <taxon>Viridiplantae</taxon>
        <taxon>Streptophyta</taxon>
        <taxon>Embryophyta</taxon>
        <taxon>Tracheophyta</taxon>
        <taxon>Spermatophyta</taxon>
        <taxon>Magnoliopsida</taxon>
        <taxon>Liliopsida</taxon>
        <taxon>Poales</taxon>
        <taxon>Poaceae</taxon>
        <taxon>BOP clade</taxon>
        <taxon>Oryzoideae</taxon>
        <taxon>Oryzeae</taxon>
        <taxon>Zizaniinae</taxon>
        <taxon>Zizania</taxon>
    </lineage>
</organism>
<dbReference type="AlphaFoldDB" id="A0A8J5SVY6"/>
<sequence>MGGGWLQEVGLRAIGASRGRGGTGGHDAVLFFGRRGLQDAGALNGGASGRGGFGRRVLRAVVGRLQAVGALGGLRTTRLQTGSAPRTTTSLKFVVEALMAEVVRASQDWGFFVVVQHGVPAEVVSRAVEA</sequence>
<dbReference type="OrthoDB" id="288590at2759"/>
<dbReference type="Proteomes" id="UP000729402">
    <property type="component" value="Unassembled WGS sequence"/>
</dbReference>
<dbReference type="Pfam" id="PF14226">
    <property type="entry name" value="DIOX_N"/>
    <property type="match status" value="1"/>
</dbReference>
<evidence type="ECO:0000313" key="3">
    <source>
        <dbReference type="Proteomes" id="UP000729402"/>
    </source>
</evidence>
<reference evidence="2" key="2">
    <citation type="submission" date="2021-02" db="EMBL/GenBank/DDBJ databases">
        <authorList>
            <person name="Kimball J.A."/>
            <person name="Haas M.W."/>
            <person name="Macchietto M."/>
            <person name="Kono T."/>
            <person name="Duquette J."/>
            <person name="Shao M."/>
        </authorList>
    </citation>
    <scope>NUCLEOTIDE SEQUENCE</scope>
    <source>
        <tissue evidence="2">Fresh leaf tissue</tissue>
    </source>
</reference>
<evidence type="ECO:0000259" key="1">
    <source>
        <dbReference type="Pfam" id="PF14226"/>
    </source>
</evidence>
<dbReference type="EMBL" id="JAAALK010000086">
    <property type="protein sequence ID" value="KAG8082226.1"/>
    <property type="molecule type" value="Genomic_DNA"/>
</dbReference>